<comment type="caution">
    <text evidence="4">The sequence shown here is derived from an EMBL/GenBank/DDBJ whole genome shotgun (WGS) entry which is preliminary data.</text>
</comment>
<organism evidence="4 5">
    <name type="scientific">Methanococcoides alaskense</name>
    <dbReference type="NCBI Taxonomy" id="325778"/>
    <lineage>
        <taxon>Archaea</taxon>
        <taxon>Methanobacteriati</taxon>
        <taxon>Methanobacteriota</taxon>
        <taxon>Stenosarchaea group</taxon>
        <taxon>Methanomicrobia</taxon>
        <taxon>Methanosarcinales</taxon>
        <taxon>Methanosarcinaceae</taxon>
        <taxon>Methanococcoides</taxon>
    </lineage>
</organism>
<dbReference type="InterPro" id="IPR029044">
    <property type="entry name" value="Nucleotide-diphossugar_trans"/>
</dbReference>
<proteinExistence type="predicted"/>
<dbReference type="EMBL" id="JAVDQI010000006">
    <property type="protein sequence ID" value="MDR6223220.1"/>
    <property type="molecule type" value="Genomic_DNA"/>
</dbReference>
<dbReference type="Pfam" id="PF00535">
    <property type="entry name" value="Glycos_transf_2"/>
    <property type="match status" value="1"/>
</dbReference>
<accession>A0AA90Z8B5</accession>
<name>A0AA90Z8B5_9EURY</name>
<gene>
    <name evidence="4" type="ORF">J2750_001685</name>
</gene>
<sequence>MISTNYIIVTPCRNEAENLPQLAESIINNTITPILWVIFNDGSTDGTAQVAHELQRKYDWIDVIDGEIASRDLGFHYAKIVDRTIKNTLDKCKSNNISIEYIGLIDADMVLDFDFFEKIIRRFEENPNMGVSSGTVAYLINGVKKLEQGRSNHPIGGLRVWRTKCFEDTGGFPQSYSADSVSNVLAMLHGWDTIKYDDIVGVELRKTSSAEGFWKGFMTRGESDYYRDYHPIYVIFKSVKYSLTKPYYRGIAYIYAYIRSALTRMDKIDLLEVRKYYRKKHREIIDDYVQKVKSRF</sequence>
<dbReference type="GO" id="GO:0016757">
    <property type="term" value="F:glycosyltransferase activity"/>
    <property type="evidence" value="ECO:0007669"/>
    <property type="project" value="UniProtKB-KW"/>
</dbReference>
<dbReference type="RefSeq" id="WP_270095531.1">
    <property type="nucleotide sequence ID" value="NZ_JAQFFK010000001.1"/>
</dbReference>
<evidence type="ECO:0000313" key="4">
    <source>
        <dbReference type="EMBL" id="MDR6223220.1"/>
    </source>
</evidence>
<keyword evidence="1" id="KW-0328">Glycosyltransferase</keyword>
<keyword evidence="5" id="KW-1185">Reference proteome</keyword>
<dbReference type="AlphaFoldDB" id="A0AA90Z8B5"/>
<evidence type="ECO:0000256" key="1">
    <source>
        <dbReference type="ARBA" id="ARBA00022676"/>
    </source>
</evidence>
<evidence type="ECO:0000259" key="3">
    <source>
        <dbReference type="Pfam" id="PF00535"/>
    </source>
</evidence>
<dbReference type="PANTHER" id="PTHR43630">
    <property type="entry name" value="POLY-BETA-1,6-N-ACETYL-D-GLUCOSAMINE SYNTHASE"/>
    <property type="match status" value="1"/>
</dbReference>
<evidence type="ECO:0000256" key="2">
    <source>
        <dbReference type="ARBA" id="ARBA00022679"/>
    </source>
</evidence>
<dbReference type="PANTHER" id="PTHR43630:SF1">
    <property type="entry name" value="POLY-BETA-1,6-N-ACETYL-D-GLUCOSAMINE SYNTHASE"/>
    <property type="match status" value="1"/>
</dbReference>
<keyword evidence="2" id="KW-0808">Transferase</keyword>
<reference evidence="4 5" key="1">
    <citation type="submission" date="2023-07" db="EMBL/GenBank/DDBJ databases">
        <title>Genomic Encyclopedia of Type Strains, Phase IV (KMG-IV): sequencing the most valuable type-strain genomes for metagenomic binning, comparative biology and taxonomic classification.</title>
        <authorList>
            <person name="Goeker M."/>
        </authorList>
    </citation>
    <scope>NUCLEOTIDE SEQUENCE [LARGE SCALE GENOMIC DNA]</scope>
    <source>
        <strain evidence="4 5">DSM 17273</strain>
    </source>
</reference>
<dbReference type="Proteomes" id="UP001185015">
    <property type="component" value="Unassembled WGS sequence"/>
</dbReference>
<dbReference type="InterPro" id="IPR001173">
    <property type="entry name" value="Glyco_trans_2-like"/>
</dbReference>
<protein>
    <submittedName>
        <fullName evidence="4">Glycosyltransferase involved in cell wall biosynthesis</fullName>
    </submittedName>
</protein>
<dbReference type="SUPFAM" id="SSF53448">
    <property type="entry name" value="Nucleotide-diphospho-sugar transferases"/>
    <property type="match status" value="1"/>
</dbReference>
<dbReference type="CDD" id="cd00761">
    <property type="entry name" value="Glyco_tranf_GTA_type"/>
    <property type="match status" value="1"/>
</dbReference>
<evidence type="ECO:0000313" key="5">
    <source>
        <dbReference type="Proteomes" id="UP001185015"/>
    </source>
</evidence>
<feature type="domain" description="Glycosyltransferase 2-like" evidence="3">
    <location>
        <begin position="8"/>
        <end position="150"/>
    </location>
</feature>
<dbReference type="Gene3D" id="3.90.550.10">
    <property type="entry name" value="Spore Coat Polysaccharide Biosynthesis Protein SpsA, Chain A"/>
    <property type="match status" value="1"/>
</dbReference>